<keyword evidence="2" id="KW-0012">Acyltransferase</keyword>
<protein>
    <submittedName>
        <fullName evidence="5">3-oxoacyl-ACP synthase</fullName>
    </submittedName>
</protein>
<dbReference type="PANTHER" id="PTHR34069">
    <property type="entry name" value="3-OXOACYL-[ACYL-CARRIER-PROTEIN] SYNTHASE 3"/>
    <property type="match status" value="1"/>
</dbReference>
<evidence type="ECO:0000313" key="5">
    <source>
        <dbReference type="EMBL" id="GJM50266.1"/>
    </source>
</evidence>
<evidence type="ECO:0000256" key="1">
    <source>
        <dbReference type="ARBA" id="ARBA00022679"/>
    </source>
</evidence>
<accession>A0AAV5AWL8</accession>
<dbReference type="InterPro" id="IPR016039">
    <property type="entry name" value="Thiolase-like"/>
</dbReference>
<dbReference type="CDD" id="cd00830">
    <property type="entry name" value="KAS_III"/>
    <property type="match status" value="1"/>
</dbReference>
<dbReference type="Pfam" id="PF08545">
    <property type="entry name" value="ACP_syn_III"/>
    <property type="match status" value="1"/>
</dbReference>
<name>A0AAV5AWL8_9FLAO</name>
<dbReference type="InterPro" id="IPR013751">
    <property type="entry name" value="ACP_syn_III_N"/>
</dbReference>
<dbReference type="Pfam" id="PF08541">
    <property type="entry name" value="ACP_syn_III_C"/>
    <property type="match status" value="1"/>
</dbReference>
<reference evidence="5 8" key="1">
    <citation type="submission" date="2021-11" db="EMBL/GenBank/DDBJ databases">
        <title>Draft genome sequence of Capnocytophaga sp. strain KC07075 isolated from cat oral cavity.</title>
        <authorList>
            <person name="Suzuki M."/>
            <person name="Imaoka K."/>
            <person name="Kimura M."/>
            <person name="Morikawa S."/>
            <person name="Maeda K."/>
        </authorList>
    </citation>
    <scope>NUCLEOTIDE SEQUENCE</scope>
    <source>
        <strain evidence="5">KC07075</strain>
        <strain evidence="6 8">KC07079</strain>
    </source>
</reference>
<keyword evidence="8" id="KW-1185">Reference proteome</keyword>
<dbReference type="EMBL" id="BQKA01000024">
    <property type="protein sequence ID" value="GJM50266.1"/>
    <property type="molecule type" value="Genomic_DNA"/>
</dbReference>
<dbReference type="Gene3D" id="3.40.47.10">
    <property type="match status" value="1"/>
</dbReference>
<comment type="caution">
    <text evidence="5">The sequence shown here is derived from an EMBL/GenBank/DDBJ whole genome shotgun (WGS) entry which is preliminary data.</text>
</comment>
<dbReference type="SUPFAM" id="SSF53901">
    <property type="entry name" value="Thiolase-like"/>
    <property type="match status" value="1"/>
</dbReference>
<feature type="domain" description="Beta-ketoacyl-[acyl-carrier-protein] synthase III N-terminal" evidence="4">
    <location>
        <begin position="107"/>
        <end position="184"/>
    </location>
</feature>
<sequence>MEYIKGISVYLPNDIVTNEQITAEFPEWSGQKILDKIGVQQRYIAQKNEFTSDMAAQAIRKFFEEYQIDKKDIDYLIVCTQTPDYQLPTTACLVQQMVGFPTSCGALDINQGCSGYIYGLSLAKGLVASGNFKNVLLVTADVYSKLIHPKDKGNISIFGDAATATLISTSGQYRIGNFTMGTDGTGAENLIVRNSAMRYSKTKDTNDMNNFLQMKGGEIFKFVIKYVPSMLFDNMKVNDQNINTIDLFVFHQANTFILEKLRQEMKIPVEKYVLEMLNCGNTVSSSVPIAMKSHSDKYPHKKADILQIAGFGVGYSWGAVCLFKE</sequence>
<proteinExistence type="predicted"/>
<dbReference type="PANTHER" id="PTHR34069:SF3">
    <property type="entry name" value="ACYL-COA:ACYL-COA ALKYLTRANSFERASE"/>
    <property type="match status" value="1"/>
</dbReference>
<evidence type="ECO:0000256" key="2">
    <source>
        <dbReference type="ARBA" id="ARBA00023315"/>
    </source>
</evidence>
<dbReference type="GO" id="GO:0006633">
    <property type="term" value="P:fatty acid biosynthetic process"/>
    <property type="evidence" value="ECO:0007669"/>
    <property type="project" value="InterPro"/>
</dbReference>
<evidence type="ECO:0000313" key="6">
    <source>
        <dbReference type="EMBL" id="GJM53783.1"/>
    </source>
</evidence>
<evidence type="ECO:0000313" key="7">
    <source>
        <dbReference type="Proteomes" id="UP001207736"/>
    </source>
</evidence>
<dbReference type="Proteomes" id="UP001207736">
    <property type="component" value="Unassembled WGS sequence"/>
</dbReference>
<organism evidence="5 7">
    <name type="scientific">Capnocytophaga catalasegens</name>
    <dbReference type="NCBI Taxonomy" id="1004260"/>
    <lineage>
        <taxon>Bacteria</taxon>
        <taxon>Pseudomonadati</taxon>
        <taxon>Bacteroidota</taxon>
        <taxon>Flavobacteriia</taxon>
        <taxon>Flavobacteriales</taxon>
        <taxon>Flavobacteriaceae</taxon>
        <taxon>Capnocytophaga</taxon>
    </lineage>
</organism>
<dbReference type="GO" id="GO:0044550">
    <property type="term" value="P:secondary metabolite biosynthetic process"/>
    <property type="evidence" value="ECO:0007669"/>
    <property type="project" value="TreeGrafter"/>
</dbReference>
<evidence type="ECO:0000259" key="3">
    <source>
        <dbReference type="Pfam" id="PF08541"/>
    </source>
</evidence>
<dbReference type="InterPro" id="IPR013747">
    <property type="entry name" value="ACP_syn_III_C"/>
</dbReference>
<dbReference type="RefSeq" id="WP_264847668.1">
    <property type="nucleotide sequence ID" value="NZ_BPMA01000065.1"/>
</dbReference>
<keyword evidence="1" id="KW-0808">Transferase</keyword>
<gene>
    <name evidence="5" type="ORF">RCZ15_12390</name>
    <name evidence="6" type="ORF">RCZ16_20990</name>
</gene>
<dbReference type="GO" id="GO:0004315">
    <property type="term" value="F:3-oxoacyl-[acyl-carrier-protein] synthase activity"/>
    <property type="evidence" value="ECO:0007669"/>
    <property type="project" value="InterPro"/>
</dbReference>
<evidence type="ECO:0000313" key="8">
    <source>
        <dbReference type="Proteomes" id="UP001208692"/>
    </source>
</evidence>
<feature type="domain" description="Beta-ketoacyl-[acyl-carrier-protein] synthase III C-terminal" evidence="3">
    <location>
        <begin position="241"/>
        <end position="322"/>
    </location>
</feature>
<dbReference type="AlphaFoldDB" id="A0AAV5AWL8"/>
<dbReference type="Proteomes" id="UP001208692">
    <property type="component" value="Unassembled WGS sequence"/>
</dbReference>
<evidence type="ECO:0000259" key="4">
    <source>
        <dbReference type="Pfam" id="PF08545"/>
    </source>
</evidence>
<dbReference type="NCBIfam" id="NF006829">
    <property type="entry name" value="PRK09352.1"/>
    <property type="match status" value="1"/>
</dbReference>
<dbReference type="EMBL" id="BQKB01000050">
    <property type="protein sequence ID" value="GJM53783.1"/>
    <property type="molecule type" value="Genomic_DNA"/>
</dbReference>